<feature type="compositionally biased region" description="Acidic residues" evidence="10">
    <location>
        <begin position="206"/>
        <end position="241"/>
    </location>
</feature>
<name>A0A2T4PYW9_STAWA</name>
<feature type="compositionally biased region" description="Basic and acidic residues" evidence="10">
    <location>
        <begin position="278"/>
        <end position="291"/>
    </location>
</feature>
<evidence type="ECO:0000256" key="10">
    <source>
        <dbReference type="SAM" id="MobiDB-lite"/>
    </source>
</evidence>
<dbReference type="AlphaFoldDB" id="A0A2T4PYW9"/>
<keyword evidence="6" id="KW-0378">Hydrolase</keyword>
<dbReference type="GO" id="GO:1990599">
    <property type="term" value="F:3' overhang single-stranded DNA endodeoxyribonuclease activity"/>
    <property type="evidence" value="ECO:0007669"/>
    <property type="project" value="UniProtKB-EC"/>
</dbReference>
<dbReference type="Proteomes" id="UP000240717">
    <property type="component" value="Unassembled WGS sequence"/>
</dbReference>
<evidence type="ECO:0000259" key="11">
    <source>
        <dbReference type="PROSITE" id="PS50830"/>
    </source>
</evidence>
<dbReference type="InterPro" id="IPR035437">
    <property type="entry name" value="SNase_OB-fold_sf"/>
</dbReference>
<organism evidence="12 13">
    <name type="scientific">Staphylococcus warneri</name>
    <dbReference type="NCBI Taxonomy" id="1292"/>
    <lineage>
        <taxon>Bacteria</taxon>
        <taxon>Bacillati</taxon>
        <taxon>Bacillota</taxon>
        <taxon>Bacilli</taxon>
        <taxon>Bacillales</taxon>
        <taxon>Staphylococcaceae</taxon>
        <taxon>Staphylococcus</taxon>
    </lineage>
</organism>
<dbReference type="Gene3D" id="2.40.50.90">
    <property type="match status" value="1"/>
</dbReference>
<protein>
    <recommendedName>
        <fullName evidence="3">Thermonuclease</fullName>
        <ecNumber evidence="2">3.1.31.1</ecNumber>
    </recommendedName>
    <alternativeName>
        <fullName evidence="9">Micrococcal nuclease</fullName>
    </alternativeName>
    <alternativeName>
        <fullName evidence="8">Staphylococcal nuclease</fullName>
    </alternativeName>
</protein>
<evidence type="ECO:0000256" key="4">
    <source>
        <dbReference type="ARBA" id="ARBA00022722"/>
    </source>
</evidence>
<evidence type="ECO:0000256" key="2">
    <source>
        <dbReference type="ARBA" id="ARBA00011942"/>
    </source>
</evidence>
<evidence type="ECO:0000256" key="8">
    <source>
        <dbReference type="ARBA" id="ARBA00030535"/>
    </source>
</evidence>
<evidence type="ECO:0000256" key="5">
    <source>
        <dbReference type="ARBA" id="ARBA00022759"/>
    </source>
</evidence>
<dbReference type="GO" id="GO:0003676">
    <property type="term" value="F:nucleic acid binding"/>
    <property type="evidence" value="ECO:0007669"/>
    <property type="project" value="InterPro"/>
</dbReference>
<evidence type="ECO:0000256" key="1">
    <source>
        <dbReference type="ARBA" id="ARBA00001913"/>
    </source>
</evidence>
<dbReference type="EC" id="3.1.31.1" evidence="2"/>
<dbReference type="PROSITE" id="PS01123">
    <property type="entry name" value="TNASE_1"/>
    <property type="match status" value="1"/>
</dbReference>
<keyword evidence="5" id="KW-0255">Endonuclease</keyword>
<feature type="region of interest" description="Disordered" evidence="10">
    <location>
        <begin position="1"/>
        <end position="86"/>
    </location>
</feature>
<keyword evidence="4" id="KW-0540">Nuclease</keyword>
<evidence type="ECO:0000313" key="13">
    <source>
        <dbReference type="Proteomes" id="UP000240717"/>
    </source>
</evidence>
<evidence type="ECO:0000256" key="6">
    <source>
        <dbReference type="ARBA" id="ARBA00022801"/>
    </source>
</evidence>
<proteinExistence type="predicted"/>
<dbReference type="SMART" id="SM00318">
    <property type="entry name" value="SNc"/>
    <property type="match status" value="1"/>
</dbReference>
<dbReference type="PANTHER" id="PTHR12302:SF3">
    <property type="entry name" value="SERINE_THREONINE-PROTEIN KINASE 31"/>
    <property type="match status" value="1"/>
</dbReference>
<dbReference type="Pfam" id="PF00565">
    <property type="entry name" value="SNase"/>
    <property type="match status" value="1"/>
</dbReference>
<evidence type="ECO:0000256" key="9">
    <source>
        <dbReference type="ARBA" id="ARBA00031238"/>
    </source>
</evidence>
<dbReference type="EMBL" id="PZEV01000033">
    <property type="protein sequence ID" value="PTI50298.1"/>
    <property type="molecule type" value="Genomic_DNA"/>
</dbReference>
<evidence type="ECO:0000256" key="7">
    <source>
        <dbReference type="ARBA" id="ARBA00022837"/>
    </source>
</evidence>
<dbReference type="PANTHER" id="PTHR12302">
    <property type="entry name" value="EBNA2 BINDING PROTEIN P100"/>
    <property type="match status" value="1"/>
</dbReference>
<evidence type="ECO:0000313" key="12">
    <source>
        <dbReference type="EMBL" id="PTI50298.1"/>
    </source>
</evidence>
<dbReference type="CDD" id="cd00175">
    <property type="entry name" value="SNc"/>
    <property type="match status" value="1"/>
</dbReference>
<sequence>MPTLFGSSEDEKSSKDKVASDKKTEEHKKNEDKDTDKKENKSKEDKTSKEKNKNNNDSKKEKSSKSDKQNNKEKQEVTLSRVVDGDTVKLNYKGKEETFRLLLIDTPETKDPRKGVQPYGKKATHKMKDLVEYSPNLKIQFDKGDKKDKYGRYLVYLYADGQMVNDELAREGLARVKYIYPPNNTYEDKLKASQKKAQEEKLNIWSDDEPPTGEQSTEEPETTEDPQSDDFDTDSDIDTPENNEIPDKPDTSSDSSNSSNSDNAQPGEITKDMPGYDASKDRDHDGIINEK</sequence>
<feature type="compositionally biased region" description="Basic and acidic residues" evidence="10">
    <location>
        <begin position="9"/>
        <end position="76"/>
    </location>
</feature>
<comment type="cofactor">
    <cofactor evidence="1">
        <name>Ca(2+)</name>
        <dbReference type="ChEBI" id="CHEBI:29108"/>
    </cofactor>
</comment>
<evidence type="ECO:0000256" key="3">
    <source>
        <dbReference type="ARBA" id="ARBA00016676"/>
    </source>
</evidence>
<dbReference type="InterPro" id="IPR016071">
    <property type="entry name" value="Staphylococal_nuclease_OB-fold"/>
</dbReference>
<keyword evidence="7" id="KW-0106">Calcium</keyword>
<accession>A0A2T4PYW9</accession>
<feature type="compositionally biased region" description="Basic and acidic residues" evidence="10">
    <location>
        <begin position="186"/>
        <end position="202"/>
    </location>
</feature>
<feature type="region of interest" description="Disordered" evidence="10">
    <location>
        <begin position="181"/>
        <end position="291"/>
    </location>
</feature>
<reference evidence="12 13" key="1">
    <citation type="journal article" date="2016" name="Front. Microbiol.">
        <title>Comprehensive Phylogenetic Analysis of Bovine Non-aureus Staphylococci Species Based on Whole-Genome Sequencing.</title>
        <authorList>
            <person name="Naushad S."/>
            <person name="Barkema H.W."/>
            <person name="Luby C."/>
            <person name="Condas L.A."/>
            <person name="Nobrega D.B."/>
            <person name="Carson D.A."/>
            <person name="De Buck J."/>
        </authorList>
    </citation>
    <scope>NUCLEOTIDE SEQUENCE [LARGE SCALE GENOMIC DNA]</scope>
    <source>
        <strain evidence="12 13">SNUC 2993</strain>
    </source>
</reference>
<dbReference type="InterPro" id="IPR002071">
    <property type="entry name" value="Thermonucl_AS"/>
</dbReference>
<feature type="domain" description="TNase-like" evidence="11">
    <location>
        <begin position="73"/>
        <end position="207"/>
    </location>
</feature>
<dbReference type="PROSITE" id="PS50830">
    <property type="entry name" value="TNASE_3"/>
    <property type="match status" value="1"/>
</dbReference>
<gene>
    <name evidence="12" type="ORF">BU085_09600</name>
</gene>
<feature type="compositionally biased region" description="Low complexity" evidence="10">
    <location>
        <begin position="252"/>
        <end position="263"/>
    </location>
</feature>
<comment type="caution">
    <text evidence="12">The sequence shown here is derived from an EMBL/GenBank/DDBJ whole genome shotgun (WGS) entry which is preliminary data.</text>
</comment>
<dbReference type="SUPFAM" id="SSF50199">
    <property type="entry name" value="Staphylococcal nuclease"/>
    <property type="match status" value="1"/>
</dbReference>